<protein>
    <recommendedName>
        <fullName evidence="10">Pentraxin (PTX) domain-containing protein</fullName>
    </recommendedName>
</protein>
<feature type="domain" description="Pentraxin (PTX)" evidence="10">
    <location>
        <begin position="153"/>
        <end position="344"/>
    </location>
</feature>
<reference evidence="11" key="2">
    <citation type="submission" date="2025-09" db="UniProtKB">
        <authorList>
            <consortium name="Ensembl"/>
        </authorList>
    </citation>
    <scope>IDENTIFICATION</scope>
</reference>
<evidence type="ECO:0000256" key="9">
    <source>
        <dbReference type="SAM" id="MobiDB-lite"/>
    </source>
</evidence>
<dbReference type="GO" id="GO:0005576">
    <property type="term" value="C:extracellular region"/>
    <property type="evidence" value="ECO:0007669"/>
    <property type="project" value="UniProtKB-SubCell"/>
</dbReference>
<dbReference type="Ensembl" id="ENSDLAT00005002812.2">
    <property type="protein sequence ID" value="ENSDLAP00005002723.1"/>
    <property type="gene ID" value="ENSDLAG00005001179.2"/>
</dbReference>
<evidence type="ECO:0000256" key="8">
    <source>
        <dbReference type="ARBA" id="ARBA00038102"/>
    </source>
</evidence>
<evidence type="ECO:0000256" key="5">
    <source>
        <dbReference type="ARBA" id="ARBA00022729"/>
    </source>
</evidence>
<evidence type="ECO:0000256" key="7">
    <source>
        <dbReference type="ARBA" id="ARBA00023157"/>
    </source>
</evidence>
<evidence type="ECO:0000256" key="4">
    <source>
        <dbReference type="ARBA" id="ARBA00022723"/>
    </source>
</evidence>
<keyword evidence="12" id="KW-1185">Reference proteome</keyword>
<dbReference type="InterPro" id="IPR001759">
    <property type="entry name" value="PTX_dom"/>
</dbReference>
<dbReference type="InterPro" id="IPR051005">
    <property type="entry name" value="Pentraxin_domain"/>
</dbReference>
<dbReference type="AlphaFoldDB" id="A0A8C4DEP2"/>
<proteinExistence type="inferred from homology"/>
<dbReference type="SUPFAM" id="SSF49899">
    <property type="entry name" value="Concanavalin A-like lectins/glucanases"/>
    <property type="match status" value="1"/>
</dbReference>
<dbReference type="SMART" id="SM00159">
    <property type="entry name" value="PTX"/>
    <property type="match status" value="1"/>
</dbReference>
<dbReference type="InterPro" id="IPR013320">
    <property type="entry name" value="ConA-like_dom_sf"/>
</dbReference>
<evidence type="ECO:0000256" key="6">
    <source>
        <dbReference type="ARBA" id="ARBA00022837"/>
    </source>
</evidence>
<name>A0A8C4DEP2_DICLA</name>
<dbReference type="GeneTree" id="ENSGT00530000066252"/>
<evidence type="ECO:0000256" key="1">
    <source>
        <dbReference type="ARBA" id="ARBA00001913"/>
    </source>
</evidence>
<evidence type="ECO:0000256" key="3">
    <source>
        <dbReference type="ARBA" id="ARBA00022525"/>
    </source>
</evidence>
<feature type="compositionally biased region" description="Low complexity" evidence="9">
    <location>
        <begin position="90"/>
        <end position="110"/>
    </location>
</feature>
<dbReference type="GeneID" id="127371326"/>
<dbReference type="Gene3D" id="2.60.120.200">
    <property type="match status" value="1"/>
</dbReference>
<keyword evidence="7" id="KW-1015">Disulfide bond</keyword>
<evidence type="ECO:0000259" key="10">
    <source>
        <dbReference type="SMART" id="SM00159"/>
    </source>
</evidence>
<evidence type="ECO:0000313" key="12">
    <source>
        <dbReference type="Proteomes" id="UP000694389"/>
    </source>
</evidence>
<keyword evidence="4" id="KW-0479">Metal-binding</keyword>
<feature type="region of interest" description="Disordered" evidence="9">
    <location>
        <begin position="85"/>
        <end position="112"/>
    </location>
</feature>
<dbReference type="GO" id="GO:0046872">
    <property type="term" value="F:metal ion binding"/>
    <property type="evidence" value="ECO:0007669"/>
    <property type="project" value="UniProtKB-KW"/>
</dbReference>
<dbReference type="Proteomes" id="UP000694389">
    <property type="component" value="Unassembled WGS sequence"/>
</dbReference>
<sequence length="382" mass="42516">MRKMKIKLLFVPMALAMTSAFIIMNSGLRWTPKPNTKSATAAPQARWTTTGSYGQNLNGKMFTLSWNGGGVSLYAPTSPIWASTTPYPPSTNSTQPYSTTDPTTTRPYSTIDPNSTLPYSTLPYSTPNPNSTLPYSTPNPNSTLPYSTLPYSTPNPNSTLPSTTRTYPPWTSAPPSRGVSVCLRYLADVESQSTPTIFTLSPSTAPLTLQITFYGVYALPFGGYRNLYLRPNIRFWSTNQLDLWTRVCLTVDTVKGVVQMFSGSSISVRKKLPFQYEWSGEPVIDFPGFNGQLTDVQVWDYPLNYNEIYNYMNSWSSHRGSVLTWSSISYSPRGNTLLEDAYDSQAKRPIGSRGRGGRPKGEKKTRASVNVGERKKKTRQQI</sequence>
<keyword evidence="3" id="KW-0964">Secreted</keyword>
<keyword evidence="5" id="KW-0732">Signal</keyword>
<gene>
    <name evidence="11" type="primary">LOC127371326</name>
</gene>
<dbReference type="OMA" id="TWSSISY"/>
<comment type="cofactor">
    <cofactor evidence="1">
        <name>Ca(2+)</name>
        <dbReference type="ChEBI" id="CHEBI:29108"/>
    </cofactor>
</comment>
<keyword evidence="6" id="KW-0106">Calcium</keyword>
<organism evidence="11 12">
    <name type="scientific">Dicentrarchus labrax</name>
    <name type="common">European seabass</name>
    <name type="synonym">Morone labrax</name>
    <dbReference type="NCBI Taxonomy" id="13489"/>
    <lineage>
        <taxon>Eukaryota</taxon>
        <taxon>Metazoa</taxon>
        <taxon>Chordata</taxon>
        <taxon>Craniata</taxon>
        <taxon>Vertebrata</taxon>
        <taxon>Euteleostomi</taxon>
        <taxon>Actinopterygii</taxon>
        <taxon>Neopterygii</taxon>
        <taxon>Teleostei</taxon>
        <taxon>Neoteleostei</taxon>
        <taxon>Acanthomorphata</taxon>
        <taxon>Eupercaria</taxon>
        <taxon>Moronidae</taxon>
        <taxon>Dicentrarchus</taxon>
    </lineage>
</organism>
<dbReference type="RefSeq" id="XP_051270029.1">
    <property type="nucleotide sequence ID" value="XM_051414069.1"/>
</dbReference>
<accession>A0A8C4DEP2</accession>
<evidence type="ECO:0000256" key="2">
    <source>
        <dbReference type="ARBA" id="ARBA00004613"/>
    </source>
</evidence>
<feature type="region of interest" description="Disordered" evidence="9">
    <location>
        <begin position="341"/>
        <end position="382"/>
    </location>
</feature>
<reference evidence="11" key="1">
    <citation type="submission" date="2025-08" db="UniProtKB">
        <authorList>
            <consortium name="Ensembl"/>
        </authorList>
    </citation>
    <scope>IDENTIFICATION</scope>
</reference>
<dbReference type="PANTHER" id="PTHR45869:SF7">
    <property type="entry name" value="C-REACTIVE PROTEIN"/>
    <property type="match status" value="1"/>
</dbReference>
<dbReference type="PANTHER" id="PTHR45869">
    <property type="entry name" value="C-REACTIVE PROTEIN-RELATED"/>
    <property type="match status" value="1"/>
</dbReference>
<evidence type="ECO:0000313" key="11">
    <source>
        <dbReference type="Ensembl" id="ENSDLAP00005002723.1"/>
    </source>
</evidence>
<comment type="similarity">
    <text evidence="8">Belongs to the pentraxin family.</text>
</comment>
<comment type="subcellular location">
    <subcellularLocation>
        <location evidence="2">Secreted</location>
    </subcellularLocation>
</comment>
<dbReference type="OrthoDB" id="547680at2759"/>